<dbReference type="Gene3D" id="3.40.228.10">
    <property type="entry name" value="Dimethylsulfoxide Reductase, domain 2"/>
    <property type="match status" value="1"/>
</dbReference>
<evidence type="ECO:0000259" key="5">
    <source>
        <dbReference type="PROSITE" id="PS51669"/>
    </source>
</evidence>
<dbReference type="CDD" id="cd00508">
    <property type="entry name" value="MopB_CT_Fdh-Nap-like"/>
    <property type="match status" value="1"/>
</dbReference>
<dbReference type="Gene3D" id="2.20.25.90">
    <property type="entry name" value="ADC-like domains"/>
    <property type="match status" value="1"/>
</dbReference>
<dbReference type="PANTHER" id="PTHR43105">
    <property type="entry name" value="RESPIRATORY NITRATE REDUCTASE"/>
    <property type="match status" value="1"/>
</dbReference>
<evidence type="ECO:0000256" key="3">
    <source>
        <dbReference type="ARBA" id="ARBA00023004"/>
    </source>
</evidence>
<evidence type="ECO:0000313" key="7">
    <source>
        <dbReference type="Proteomes" id="UP000318741"/>
    </source>
</evidence>
<feature type="domain" description="4Fe-4S Mo/W bis-MGD-type" evidence="5">
    <location>
        <begin position="62"/>
        <end position="126"/>
    </location>
</feature>
<dbReference type="SUPFAM" id="SSF50692">
    <property type="entry name" value="ADC-like"/>
    <property type="match status" value="1"/>
</dbReference>
<dbReference type="GO" id="GO:0046872">
    <property type="term" value="F:metal ion binding"/>
    <property type="evidence" value="ECO:0007669"/>
    <property type="project" value="UniProtKB-KW"/>
</dbReference>
<dbReference type="InterPro" id="IPR027467">
    <property type="entry name" value="MopterinOxRdtase_cofactor_BS"/>
</dbReference>
<dbReference type="Gene3D" id="2.40.40.20">
    <property type="match status" value="1"/>
</dbReference>
<gene>
    <name evidence="6" type="primary">narB</name>
    <name evidence="6" type="ORF">CA12_37260</name>
</gene>
<evidence type="ECO:0000313" key="6">
    <source>
        <dbReference type="EMBL" id="QDT17598.1"/>
    </source>
</evidence>
<dbReference type="PANTHER" id="PTHR43105:SF10">
    <property type="entry name" value="NADH-QUINONE OXIDOREDUCTASE SUBUNIT G"/>
    <property type="match status" value="1"/>
</dbReference>
<dbReference type="KEGG" id="acaf:CA12_37260"/>
<dbReference type="InterPro" id="IPR006963">
    <property type="entry name" value="Mopterin_OxRdtase_4Fe-4S_dom"/>
</dbReference>
<organism evidence="6 7">
    <name type="scientific">Alienimonas californiensis</name>
    <dbReference type="NCBI Taxonomy" id="2527989"/>
    <lineage>
        <taxon>Bacteria</taxon>
        <taxon>Pseudomonadati</taxon>
        <taxon>Planctomycetota</taxon>
        <taxon>Planctomycetia</taxon>
        <taxon>Planctomycetales</taxon>
        <taxon>Planctomycetaceae</taxon>
        <taxon>Alienimonas</taxon>
    </lineage>
</organism>
<dbReference type="GO" id="GO:0043546">
    <property type="term" value="F:molybdopterin cofactor binding"/>
    <property type="evidence" value="ECO:0007669"/>
    <property type="project" value="InterPro"/>
</dbReference>
<dbReference type="GO" id="GO:0016020">
    <property type="term" value="C:membrane"/>
    <property type="evidence" value="ECO:0007669"/>
    <property type="project" value="TreeGrafter"/>
</dbReference>
<dbReference type="GO" id="GO:0051539">
    <property type="term" value="F:4 iron, 4 sulfur cluster binding"/>
    <property type="evidence" value="ECO:0007669"/>
    <property type="project" value="UniProtKB-KW"/>
</dbReference>
<keyword evidence="1" id="KW-0004">4Fe-4S</keyword>
<accession>A0A517PDZ5</accession>
<dbReference type="CDD" id="cd02754">
    <property type="entry name" value="MopB_Nitrate-R-NapA-like"/>
    <property type="match status" value="1"/>
</dbReference>
<dbReference type="Pfam" id="PF01568">
    <property type="entry name" value="Molydop_binding"/>
    <property type="match status" value="1"/>
</dbReference>
<sequence length="763" mass="83953">MSSSFEPLKPKHVLADLTPEGNGLRGKATGMLRAKTGRLTRELLREPSRFGLGQLPVVNKPDRTTTAVCGYCSTGCGLNVHLKDGPDGEPGGGGAIGLTPTTDYPVNLGMACPKGWEALAVLDAPDRATTPLLKDASGKLRPVDWNVALDAFCDRMKAVQRKHGPESVAFLSTGQIPTEEMALLGSLTKFGMGVVHGDGNTRQCMATAVVAYKQSFGFDAPPYTYQDFEESDCLIFVGANLCLAHPIMWERVMRNKRRPEILVLDPRATETAMNATLHLPAKPKSDQSFFYGLANYFVQNGWVDREFVSQHTAGFEEYAKFVEAFPFERVSRDTGLPVETLVDAALRIRSRERISCWWTMGVNQSHQGVRTAQAIINFQLLTGNLGKPGTGANSITGQCNAMGSRLFSNTTGLLGGRDFKKPEHRAEVAELLEVPEHSIQTEDGLAYPEIIEGVLKGKIRGLWVIATNPAHSWINRNQLDDVLSRLDFLVVQDMYHSTETAQVADLVLPAAGWGEKEGTFINSERRIGLLKKVRRAPGQALADFSIFQAIADRWGCGALLQQWTDPEAAFQILKRLSAGTPCDFSGVRDYRHLDEAGGVQWPFPAEGGDEAAERRLFADGQFYHRDGKAKFLFEEPRPLPEPAGGKYPFTLLTGRGSASQWHTQTRTAKSAVLRKLYPEAVYVEVNPRDARRLKVAPEQAVRVESQRGSIRAKAFVTNGVPEGCLFLPMHYPETNQLTDGQFDPYSRQPAYKACAVRLLADAT</sequence>
<dbReference type="Pfam" id="PF04879">
    <property type="entry name" value="Molybdop_Fe4S4"/>
    <property type="match status" value="1"/>
</dbReference>
<evidence type="ECO:0000256" key="4">
    <source>
        <dbReference type="ARBA" id="ARBA00023014"/>
    </source>
</evidence>
<dbReference type="SUPFAM" id="SSF53706">
    <property type="entry name" value="Formate dehydrogenase/DMSO reductase, domains 1-3"/>
    <property type="match status" value="1"/>
</dbReference>
<dbReference type="GO" id="GO:0016491">
    <property type="term" value="F:oxidoreductase activity"/>
    <property type="evidence" value="ECO:0007669"/>
    <property type="project" value="UniProtKB-KW"/>
</dbReference>
<dbReference type="PIRSF" id="PIRSF000144">
    <property type="entry name" value="CbbBc"/>
    <property type="match status" value="1"/>
</dbReference>
<evidence type="ECO:0000256" key="2">
    <source>
        <dbReference type="ARBA" id="ARBA00022723"/>
    </source>
</evidence>
<dbReference type="EMBL" id="CP036265">
    <property type="protein sequence ID" value="QDT17598.1"/>
    <property type="molecule type" value="Genomic_DNA"/>
</dbReference>
<proteinExistence type="predicted"/>
<evidence type="ECO:0000256" key="1">
    <source>
        <dbReference type="ARBA" id="ARBA00022485"/>
    </source>
</evidence>
<dbReference type="InterPro" id="IPR009010">
    <property type="entry name" value="Asp_de-COase-like_dom_sf"/>
</dbReference>
<reference evidence="6 7" key="1">
    <citation type="submission" date="2019-02" db="EMBL/GenBank/DDBJ databases">
        <title>Deep-cultivation of Planctomycetes and their phenomic and genomic characterization uncovers novel biology.</title>
        <authorList>
            <person name="Wiegand S."/>
            <person name="Jogler M."/>
            <person name="Boedeker C."/>
            <person name="Pinto D."/>
            <person name="Vollmers J."/>
            <person name="Rivas-Marin E."/>
            <person name="Kohn T."/>
            <person name="Peeters S.H."/>
            <person name="Heuer A."/>
            <person name="Rast P."/>
            <person name="Oberbeckmann S."/>
            <person name="Bunk B."/>
            <person name="Jeske O."/>
            <person name="Meyerdierks A."/>
            <person name="Storesund J.E."/>
            <person name="Kallscheuer N."/>
            <person name="Luecker S."/>
            <person name="Lage O.M."/>
            <person name="Pohl T."/>
            <person name="Merkel B.J."/>
            <person name="Hornburger P."/>
            <person name="Mueller R.-W."/>
            <person name="Bruemmer F."/>
            <person name="Labrenz M."/>
            <person name="Spormann A.M."/>
            <person name="Op den Camp H."/>
            <person name="Overmann J."/>
            <person name="Amann R."/>
            <person name="Jetten M.S.M."/>
            <person name="Mascher T."/>
            <person name="Medema M.H."/>
            <person name="Devos D.P."/>
            <person name="Kaster A.-K."/>
            <person name="Ovreas L."/>
            <person name="Rohde M."/>
            <person name="Galperin M.Y."/>
            <person name="Jogler C."/>
        </authorList>
    </citation>
    <scope>NUCLEOTIDE SEQUENCE [LARGE SCALE GENOMIC DNA]</scope>
    <source>
        <strain evidence="6 7">CA12</strain>
    </source>
</reference>
<dbReference type="GO" id="GO:0045333">
    <property type="term" value="P:cellular respiration"/>
    <property type="evidence" value="ECO:0007669"/>
    <property type="project" value="UniProtKB-ARBA"/>
</dbReference>
<dbReference type="PROSITE" id="PS00551">
    <property type="entry name" value="MOLYBDOPTERIN_PROK_1"/>
    <property type="match status" value="1"/>
</dbReference>
<keyword evidence="2" id="KW-0479">Metal-binding</keyword>
<dbReference type="InterPro" id="IPR006656">
    <property type="entry name" value="Mopterin_OxRdtase"/>
</dbReference>
<keyword evidence="6" id="KW-0560">Oxidoreductase</keyword>
<name>A0A517PDZ5_9PLAN</name>
<dbReference type="InterPro" id="IPR006657">
    <property type="entry name" value="MoPterin_dinucl-bd_dom"/>
</dbReference>
<dbReference type="EC" id="1.7.99.4" evidence="6"/>
<keyword evidence="7" id="KW-1185">Reference proteome</keyword>
<protein>
    <submittedName>
        <fullName evidence="6">Nitrate reductase</fullName>
        <ecNumber evidence="6">1.7.99.4</ecNumber>
    </submittedName>
</protein>
<dbReference type="Gene3D" id="3.40.50.740">
    <property type="match status" value="1"/>
</dbReference>
<dbReference type="PROSITE" id="PS51669">
    <property type="entry name" value="4FE4S_MOW_BIS_MGD"/>
    <property type="match status" value="1"/>
</dbReference>
<keyword evidence="4" id="KW-0411">Iron-sulfur</keyword>
<dbReference type="Proteomes" id="UP000318741">
    <property type="component" value="Chromosome"/>
</dbReference>
<keyword evidence="3" id="KW-0408">Iron</keyword>
<dbReference type="SMART" id="SM00926">
    <property type="entry name" value="Molybdop_Fe4S4"/>
    <property type="match status" value="1"/>
</dbReference>
<dbReference type="Pfam" id="PF00384">
    <property type="entry name" value="Molybdopterin"/>
    <property type="match status" value="1"/>
</dbReference>
<dbReference type="InterPro" id="IPR050123">
    <property type="entry name" value="Prok_molybdopt-oxidoreductase"/>
</dbReference>
<dbReference type="AlphaFoldDB" id="A0A517PDZ5"/>